<reference evidence="1 2" key="2">
    <citation type="submission" date="2018-11" db="EMBL/GenBank/DDBJ databases">
        <authorList>
            <consortium name="Pathogen Informatics"/>
        </authorList>
    </citation>
    <scope>NUCLEOTIDE SEQUENCE [LARGE SCALE GENOMIC DNA]</scope>
    <source>
        <strain evidence="1 2">MHpl1</strain>
    </source>
</reference>
<evidence type="ECO:0000313" key="2">
    <source>
        <dbReference type="Proteomes" id="UP000268014"/>
    </source>
</evidence>
<evidence type="ECO:0000313" key="3">
    <source>
        <dbReference type="WBParaSite" id="HPLM_0000967801-mRNA-1"/>
    </source>
</evidence>
<gene>
    <name evidence="1" type="ORF">HPLM_LOCUS9670</name>
</gene>
<protein>
    <submittedName>
        <fullName evidence="3">PH domain-containing protein</fullName>
    </submittedName>
</protein>
<dbReference type="AlphaFoldDB" id="A0A158QN33"/>
<sequence>MHMPFGAEAASEDKNQWIRRVFQLSSEKLTPWCQMLALQATGSDNERTRDKSNKGGSERSIGQIFYSVVLDPGPYDRRFCLKQSTPGKFAWILFMSPLRVSPLFSKHEGSVLSPLTVLQITLISKRSYCIDRSTMDLY</sequence>
<reference evidence="3" key="1">
    <citation type="submission" date="2016-04" db="UniProtKB">
        <authorList>
            <consortium name="WormBaseParasite"/>
        </authorList>
    </citation>
    <scope>IDENTIFICATION</scope>
</reference>
<organism evidence="3">
    <name type="scientific">Haemonchus placei</name>
    <name type="common">Barber's pole worm</name>
    <dbReference type="NCBI Taxonomy" id="6290"/>
    <lineage>
        <taxon>Eukaryota</taxon>
        <taxon>Metazoa</taxon>
        <taxon>Ecdysozoa</taxon>
        <taxon>Nematoda</taxon>
        <taxon>Chromadorea</taxon>
        <taxon>Rhabditida</taxon>
        <taxon>Rhabditina</taxon>
        <taxon>Rhabditomorpha</taxon>
        <taxon>Strongyloidea</taxon>
        <taxon>Trichostrongylidae</taxon>
        <taxon>Haemonchus</taxon>
    </lineage>
</organism>
<dbReference type="WBParaSite" id="HPLM_0000967801-mRNA-1">
    <property type="protein sequence ID" value="HPLM_0000967801-mRNA-1"/>
    <property type="gene ID" value="HPLM_0000967801"/>
</dbReference>
<dbReference type="EMBL" id="UZAF01017118">
    <property type="protein sequence ID" value="VDO38100.1"/>
    <property type="molecule type" value="Genomic_DNA"/>
</dbReference>
<evidence type="ECO:0000313" key="1">
    <source>
        <dbReference type="EMBL" id="VDO38100.1"/>
    </source>
</evidence>
<dbReference type="Proteomes" id="UP000268014">
    <property type="component" value="Unassembled WGS sequence"/>
</dbReference>
<keyword evidence="2" id="KW-1185">Reference proteome</keyword>
<accession>A0A158QN33</accession>
<name>A0A158QN33_HAEPC</name>
<proteinExistence type="predicted"/>